<organism evidence="3">
    <name type="scientific">marine metagenome</name>
    <dbReference type="NCBI Taxonomy" id="408172"/>
    <lineage>
        <taxon>unclassified sequences</taxon>
        <taxon>metagenomes</taxon>
        <taxon>ecological metagenomes</taxon>
    </lineage>
</organism>
<feature type="domain" description="Cysteinyl-tRNA synthetase class Ia DALR" evidence="2">
    <location>
        <begin position="35"/>
        <end position="102"/>
    </location>
</feature>
<evidence type="ECO:0000259" key="2">
    <source>
        <dbReference type="SMART" id="SM00840"/>
    </source>
</evidence>
<protein>
    <recommendedName>
        <fullName evidence="2">Cysteinyl-tRNA synthetase class Ia DALR domain-containing protein</fullName>
    </recommendedName>
</protein>
<dbReference type="GO" id="GO:0005829">
    <property type="term" value="C:cytosol"/>
    <property type="evidence" value="ECO:0007669"/>
    <property type="project" value="TreeGrafter"/>
</dbReference>
<accession>A0A382JHD2</accession>
<comment type="subcellular location">
    <subcellularLocation>
        <location evidence="1">Cytoplasm</location>
    </subcellularLocation>
</comment>
<sequence>KVILRFYEALENAEALVEEYDVSLEQVRNHTLIVKCEEAMDDDFNTAVVMAHLNEESRGINSECSNIDQGSGDKKNLAVRVAAFKLAGGLLGLLSSSPKEIKHEIFNIKQIALGLDVEKIECLIEDRDQARKDKNWARADECRDELTQMGVVLEDTPQGTEWKIK</sequence>
<dbReference type="EMBL" id="UINC01073587">
    <property type="protein sequence ID" value="SVC10091.1"/>
    <property type="molecule type" value="Genomic_DNA"/>
</dbReference>
<dbReference type="PANTHER" id="PTHR10890:SF3">
    <property type="entry name" value="CYSTEINE--TRNA LIGASE, CYTOPLASMIC"/>
    <property type="match status" value="1"/>
</dbReference>
<dbReference type="InterPro" id="IPR015273">
    <property type="entry name" value="Cys-tRNA-synt_Ia_DALR"/>
</dbReference>
<proteinExistence type="predicted"/>
<dbReference type="GO" id="GO:0004817">
    <property type="term" value="F:cysteine-tRNA ligase activity"/>
    <property type="evidence" value="ECO:0007669"/>
    <property type="project" value="InterPro"/>
</dbReference>
<dbReference type="Pfam" id="PF09190">
    <property type="entry name" value="DALR_2"/>
    <property type="match status" value="1"/>
</dbReference>
<dbReference type="GO" id="GO:0006423">
    <property type="term" value="P:cysteinyl-tRNA aminoacylation"/>
    <property type="evidence" value="ECO:0007669"/>
    <property type="project" value="InterPro"/>
</dbReference>
<dbReference type="SUPFAM" id="SSF47323">
    <property type="entry name" value="Anticodon-binding domain of a subclass of class I aminoacyl-tRNA synthetases"/>
    <property type="match status" value="1"/>
</dbReference>
<dbReference type="PANTHER" id="PTHR10890">
    <property type="entry name" value="CYSTEINYL-TRNA SYNTHETASE"/>
    <property type="match status" value="1"/>
</dbReference>
<dbReference type="AlphaFoldDB" id="A0A382JHD2"/>
<evidence type="ECO:0000256" key="1">
    <source>
        <dbReference type="ARBA" id="ARBA00004496"/>
    </source>
</evidence>
<dbReference type="InterPro" id="IPR024909">
    <property type="entry name" value="Cys-tRNA/MSH_ligase"/>
</dbReference>
<dbReference type="InterPro" id="IPR009080">
    <property type="entry name" value="tRNAsynth_Ia_anticodon-bd"/>
</dbReference>
<dbReference type="Pfam" id="PF23493">
    <property type="entry name" value="CysS_C"/>
    <property type="match status" value="1"/>
</dbReference>
<name>A0A382JHD2_9ZZZZ</name>
<dbReference type="Gene3D" id="1.20.120.1910">
    <property type="entry name" value="Cysteine-tRNA ligase, C-terminal anti-codon recognition domain"/>
    <property type="match status" value="1"/>
</dbReference>
<dbReference type="SMART" id="SM00840">
    <property type="entry name" value="DALR_2"/>
    <property type="match status" value="1"/>
</dbReference>
<gene>
    <name evidence="3" type="ORF">METZ01_LOCUS262945</name>
</gene>
<feature type="non-terminal residue" evidence="3">
    <location>
        <position position="1"/>
    </location>
</feature>
<evidence type="ECO:0000313" key="3">
    <source>
        <dbReference type="EMBL" id="SVC10091.1"/>
    </source>
</evidence>
<reference evidence="3" key="1">
    <citation type="submission" date="2018-05" db="EMBL/GenBank/DDBJ databases">
        <authorList>
            <person name="Lanie J.A."/>
            <person name="Ng W.-L."/>
            <person name="Kazmierczak K.M."/>
            <person name="Andrzejewski T.M."/>
            <person name="Davidsen T.M."/>
            <person name="Wayne K.J."/>
            <person name="Tettelin H."/>
            <person name="Glass J.I."/>
            <person name="Rusch D."/>
            <person name="Podicherti R."/>
            <person name="Tsui H.-C.T."/>
            <person name="Winkler M.E."/>
        </authorList>
    </citation>
    <scope>NUCLEOTIDE SEQUENCE</scope>
</reference>
<dbReference type="InterPro" id="IPR056411">
    <property type="entry name" value="CysS_C"/>
</dbReference>
<dbReference type="GO" id="GO:0005524">
    <property type="term" value="F:ATP binding"/>
    <property type="evidence" value="ECO:0007669"/>
    <property type="project" value="InterPro"/>
</dbReference>